<keyword evidence="3" id="KW-1185">Reference proteome</keyword>
<organism evidence="2 3">
    <name type="scientific">Reticulomyxa filosa</name>
    <dbReference type="NCBI Taxonomy" id="46433"/>
    <lineage>
        <taxon>Eukaryota</taxon>
        <taxon>Sar</taxon>
        <taxon>Rhizaria</taxon>
        <taxon>Retaria</taxon>
        <taxon>Foraminifera</taxon>
        <taxon>Monothalamids</taxon>
        <taxon>Reticulomyxidae</taxon>
        <taxon>Reticulomyxa</taxon>
    </lineage>
</organism>
<feature type="compositionally biased region" description="Basic residues" evidence="1">
    <location>
        <begin position="33"/>
        <end position="43"/>
    </location>
</feature>
<sequence>MRLKVVTSFDYVVNQNLENKRVILSIIKQNWKKEKKLKNHKMPTKPNTQKKETKNETVKHLQQKATITAFRFKMRRTNERREEEHKQTKTLNFLVSSSSQAIHKQNINTYQIKRKNKKNRIKK</sequence>
<feature type="compositionally biased region" description="Basic and acidic residues" evidence="1">
    <location>
        <begin position="49"/>
        <end position="59"/>
    </location>
</feature>
<evidence type="ECO:0000313" key="2">
    <source>
        <dbReference type="EMBL" id="ETO25851.1"/>
    </source>
</evidence>
<comment type="caution">
    <text evidence="2">The sequence shown here is derived from an EMBL/GenBank/DDBJ whole genome shotgun (WGS) entry which is preliminary data.</text>
</comment>
<feature type="region of interest" description="Disordered" evidence="1">
    <location>
        <begin position="33"/>
        <end position="61"/>
    </location>
</feature>
<evidence type="ECO:0000256" key="1">
    <source>
        <dbReference type="SAM" id="MobiDB-lite"/>
    </source>
</evidence>
<dbReference type="Proteomes" id="UP000023152">
    <property type="component" value="Unassembled WGS sequence"/>
</dbReference>
<name>X6NIQ0_RETFI</name>
<gene>
    <name evidence="2" type="ORF">RFI_11284</name>
</gene>
<dbReference type="EMBL" id="ASPP01008245">
    <property type="protein sequence ID" value="ETO25851.1"/>
    <property type="molecule type" value="Genomic_DNA"/>
</dbReference>
<accession>X6NIQ0</accession>
<protein>
    <submittedName>
        <fullName evidence="2">Uncharacterized protein</fullName>
    </submittedName>
</protein>
<proteinExistence type="predicted"/>
<evidence type="ECO:0000313" key="3">
    <source>
        <dbReference type="Proteomes" id="UP000023152"/>
    </source>
</evidence>
<reference evidence="2 3" key="1">
    <citation type="journal article" date="2013" name="Curr. Biol.">
        <title>The Genome of the Foraminiferan Reticulomyxa filosa.</title>
        <authorList>
            <person name="Glockner G."/>
            <person name="Hulsmann N."/>
            <person name="Schleicher M."/>
            <person name="Noegel A.A."/>
            <person name="Eichinger L."/>
            <person name="Gallinger C."/>
            <person name="Pawlowski J."/>
            <person name="Sierra R."/>
            <person name="Euteneuer U."/>
            <person name="Pillet L."/>
            <person name="Moustafa A."/>
            <person name="Platzer M."/>
            <person name="Groth M."/>
            <person name="Szafranski K."/>
            <person name="Schliwa M."/>
        </authorList>
    </citation>
    <scope>NUCLEOTIDE SEQUENCE [LARGE SCALE GENOMIC DNA]</scope>
</reference>
<dbReference type="AlphaFoldDB" id="X6NIQ0"/>